<accession>A0ACB7ZZQ6</accession>
<name>A0ACB7ZZQ6_9AGAM</name>
<keyword evidence="2" id="KW-1185">Reference proteome</keyword>
<comment type="caution">
    <text evidence="1">The sequence shown here is derived from an EMBL/GenBank/DDBJ whole genome shotgun (WGS) entry which is preliminary data.</text>
</comment>
<evidence type="ECO:0000313" key="1">
    <source>
        <dbReference type="EMBL" id="KAH7906168.1"/>
    </source>
</evidence>
<dbReference type="EMBL" id="MU268059">
    <property type="protein sequence ID" value="KAH7906168.1"/>
    <property type="molecule type" value="Genomic_DNA"/>
</dbReference>
<gene>
    <name evidence="1" type="ORF">BJ138DRAFT_1138078</name>
</gene>
<proteinExistence type="predicted"/>
<dbReference type="Proteomes" id="UP000790377">
    <property type="component" value="Unassembled WGS sequence"/>
</dbReference>
<evidence type="ECO:0000313" key="2">
    <source>
        <dbReference type="Proteomes" id="UP000790377"/>
    </source>
</evidence>
<organism evidence="1 2">
    <name type="scientific">Hygrophoropsis aurantiaca</name>
    <dbReference type="NCBI Taxonomy" id="72124"/>
    <lineage>
        <taxon>Eukaryota</taxon>
        <taxon>Fungi</taxon>
        <taxon>Dikarya</taxon>
        <taxon>Basidiomycota</taxon>
        <taxon>Agaricomycotina</taxon>
        <taxon>Agaricomycetes</taxon>
        <taxon>Agaricomycetidae</taxon>
        <taxon>Boletales</taxon>
        <taxon>Coniophorineae</taxon>
        <taxon>Hygrophoropsidaceae</taxon>
        <taxon>Hygrophoropsis</taxon>
    </lineage>
</organism>
<reference evidence="1" key="1">
    <citation type="journal article" date="2021" name="New Phytol.">
        <title>Evolutionary innovations through gain and loss of genes in the ectomycorrhizal Boletales.</title>
        <authorList>
            <person name="Wu G."/>
            <person name="Miyauchi S."/>
            <person name="Morin E."/>
            <person name="Kuo A."/>
            <person name="Drula E."/>
            <person name="Varga T."/>
            <person name="Kohler A."/>
            <person name="Feng B."/>
            <person name="Cao Y."/>
            <person name="Lipzen A."/>
            <person name="Daum C."/>
            <person name="Hundley H."/>
            <person name="Pangilinan J."/>
            <person name="Johnson J."/>
            <person name="Barry K."/>
            <person name="LaButti K."/>
            <person name="Ng V."/>
            <person name="Ahrendt S."/>
            <person name="Min B."/>
            <person name="Choi I.G."/>
            <person name="Park H."/>
            <person name="Plett J.M."/>
            <person name="Magnuson J."/>
            <person name="Spatafora J.W."/>
            <person name="Nagy L.G."/>
            <person name="Henrissat B."/>
            <person name="Grigoriev I.V."/>
            <person name="Yang Z.L."/>
            <person name="Xu J."/>
            <person name="Martin F.M."/>
        </authorList>
    </citation>
    <scope>NUCLEOTIDE SEQUENCE</scope>
    <source>
        <strain evidence="1">ATCC 28755</strain>
    </source>
</reference>
<keyword evidence="1" id="KW-0378">Hydrolase</keyword>
<sequence>MDRTRKLNNLFYDVIKGKAPLSLRNSSLFLEATLAQADAVACIGKIMDSPSGVKSVQEAMRFTLTTDFLNGTGSDIIAYLLGTKDKGSGDVLAQVLNKIVDPPIFWDAFIAAFCAEQLGEKAQIVFANLLLHLITSTTGKADKYREVAGRTTLQDVIEGSRILDIRNIGYRMKNILATYGSSALPDTEDHPGGRHDNDFSDFRQIAILPTADEILSSQSAFLRSSSQLEDPNTEKTRIADYLDNTFRLLREDMIHEMREELQIALKKKKGKHRGLVIDGLKLIDVHCGTPDKRCRWAVVLQCYQDLWPFKNIKDKDRLNFLKNDHHGIKVLKHQSLACLIIGEEVAAFATVNRVEDLLAKKPPIIVLHLEGEATTTRALLRLQSGQKIKLIQIDTAIFAYEPVLKAIQNTQEVPLSEEILFWKKGDTLLEPSSTASRVVQSIAQNPSQDLQGLLGTSTSIRLDESQAASLLSGLSQRVSLVQGPPGTGKSFIGALLAKALHDCTVQTILVVCYTNHALDQFLEDLIKTGIPSDSMVRLGGKAKPELDHLSLFNRKPGTTRRTRGDYVIIDELKRESEKLCDSLEKAFAKYHSSNIKPKDILQHLEFHSEDSAYFNAFLVPSSDDGMTVVDRKGNPIDRHFLYRSWSKGWNAGILQNHPSLQASQHIWNMTKSQRFERIRKWTMEISKELVSEITRIGKEYNERQVHLARKFSEHVVATLKTKRIIACTTTGAAKYSEDIREVAPEVLLVEEAGEILESHILTALGRKTEQLILIGDHKQLRPKVNHYLLTLEKGEGYDLNVSLFERLVKKGFPHKTLTAQHRMRPEISALVRHLTYKDLSDAPGTQGRDNIRGLRDNIIFVSHDYPEDEMNNITDRADGGASSSKQNSYEVQMVLKIVRYLGQQGYGTDKLVVLTPYLGQLYNLREALKTDTDPVLSDLDSFDLVRAGLLTTAAANVSKKRLRLATIDNYQGEESHIIIASLTRSNASHDIGFMSSPERVNVLLSRARDGLILVGNAPTFMNARKGQALWTDLMELLKKNGHVYDGFPVKCEQHPTRQALLKEAVDFDKQCPDGGCTEPW</sequence>
<protein>
    <submittedName>
        <fullName evidence="1">P-loop containing nucleoside triphosphate hydrolase protein</fullName>
    </submittedName>
</protein>